<dbReference type="EMBL" id="JANBPY010000877">
    <property type="protein sequence ID" value="KAJ1963057.1"/>
    <property type="molecule type" value="Genomic_DNA"/>
</dbReference>
<dbReference type="SUPFAM" id="SSF57850">
    <property type="entry name" value="RING/U-box"/>
    <property type="match status" value="1"/>
</dbReference>
<evidence type="ECO:0000256" key="1">
    <source>
        <dbReference type="PROSITE-ProRule" id="PRU00175"/>
    </source>
</evidence>
<dbReference type="Gene3D" id="3.30.40.10">
    <property type="entry name" value="Zinc/RING finger domain, C3HC4 (zinc finger)"/>
    <property type="match status" value="1"/>
</dbReference>
<dbReference type="GO" id="GO:0061630">
    <property type="term" value="F:ubiquitin protein ligase activity"/>
    <property type="evidence" value="ECO:0007669"/>
    <property type="project" value="InterPro"/>
</dbReference>
<gene>
    <name evidence="5" type="ORF">IWQ62_003338</name>
</gene>
<dbReference type="InterPro" id="IPR039903">
    <property type="entry name" value="Zswim2"/>
</dbReference>
<dbReference type="CDD" id="cd16494">
    <property type="entry name" value="RING-CH-C4HC3_ZSWM2"/>
    <property type="match status" value="1"/>
</dbReference>
<evidence type="ECO:0000313" key="6">
    <source>
        <dbReference type="Proteomes" id="UP001150925"/>
    </source>
</evidence>
<name>A0A9W8ANN2_9FUNG</name>
<dbReference type="PROSITE" id="PS50089">
    <property type="entry name" value="ZF_RING_2"/>
    <property type="match status" value="1"/>
</dbReference>
<dbReference type="GO" id="GO:0008270">
    <property type="term" value="F:zinc ion binding"/>
    <property type="evidence" value="ECO:0007669"/>
    <property type="project" value="UniProtKB-KW"/>
</dbReference>
<feature type="domain" description="RING-type" evidence="3">
    <location>
        <begin position="264"/>
        <end position="317"/>
    </location>
</feature>
<protein>
    <recommendedName>
        <fullName evidence="7">SWIM-type domain-containing protein</fullName>
    </recommendedName>
</protein>
<accession>A0A9W8ANN2</accession>
<keyword evidence="6" id="KW-1185">Reference proteome</keyword>
<keyword evidence="1" id="KW-0863">Zinc-finger</keyword>
<dbReference type="Proteomes" id="UP001150925">
    <property type="component" value="Unassembled WGS sequence"/>
</dbReference>
<dbReference type="InterPro" id="IPR013083">
    <property type="entry name" value="Znf_RING/FYVE/PHD"/>
</dbReference>
<evidence type="ECO:0000256" key="2">
    <source>
        <dbReference type="SAM" id="MobiDB-lite"/>
    </source>
</evidence>
<dbReference type="OrthoDB" id="2122982at2759"/>
<evidence type="ECO:0000313" key="5">
    <source>
        <dbReference type="EMBL" id="KAJ1963057.1"/>
    </source>
</evidence>
<feature type="domain" description="SWIM-type" evidence="4">
    <location>
        <begin position="142"/>
        <end position="174"/>
    </location>
</feature>
<evidence type="ECO:0000259" key="4">
    <source>
        <dbReference type="PROSITE" id="PS50966"/>
    </source>
</evidence>
<dbReference type="PANTHER" id="PTHR21540:SF0">
    <property type="entry name" value="PHD FAMILY PROTEIN"/>
    <property type="match status" value="1"/>
</dbReference>
<dbReference type="InterPro" id="IPR001841">
    <property type="entry name" value="Znf_RING"/>
</dbReference>
<keyword evidence="1" id="KW-0862">Zinc</keyword>
<dbReference type="PANTHER" id="PTHR21540">
    <property type="entry name" value="RING FINGER AND SWIM DOMAIN-CONTAINING PROTEIN 2"/>
    <property type="match status" value="1"/>
</dbReference>
<dbReference type="AlphaFoldDB" id="A0A9W8ANN2"/>
<dbReference type="PROSITE" id="PS50966">
    <property type="entry name" value="ZF_SWIM"/>
    <property type="match status" value="1"/>
</dbReference>
<comment type="caution">
    <text evidence="5">The sequence shown here is derived from an EMBL/GenBank/DDBJ whole genome shotgun (WGS) entry which is preliminary data.</text>
</comment>
<dbReference type="InterPro" id="IPR007527">
    <property type="entry name" value="Znf_SWIM"/>
</dbReference>
<sequence>MPPSPRRSSRLAKKAEAQDIAFAGAAAHVFPASNSKPTEKEKRTSRKQRTTPPPAPSGGTRKNNKTTAKEPRAKKAAKKPTSSQQPATSQEKRKKRWINEPPQKMAERIERARHQEMYLVHRECVEPLKYEFRVLGNSKKMYQVTITHLPNCSCIDFRMGNHCKHILFVMMKIIRLPAGSPLIYQKAWLTNELEDMFKTMVPDPAALADTKLVQAYERYRNPDSAPAEEMANEGGDASQPQVSSFGVRRRLLACMQEEGDSDHCPVCYDDMTKGDWENNKLSWCQRGCGNNIHTECFKMWESHYNGRGQRVNCVYCRYDWVQEKSGLPTDKKSIFYEETGMQVIGS</sequence>
<feature type="region of interest" description="Disordered" evidence="2">
    <location>
        <begin position="1"/>
        <end position="103"/>
    </location>
</feature>
<reference evidence="5" key="1">
    <citation type="submission" date="2022-07" db="EMBL/GenBank/DDBJ databases">
        <title>Phylogenomic reconstructions and comparative analyses of Kickxellomycotina fungi.</title>
        <authorList>
            <person name="Reynolds N.K."/>
            <person name="Stajich J.E."/>
            <person name="Barry K."/>
            <person name="Grigoriev I.V."/>
            <person name="Crous P."/>
            <person name="Smith M.E."/>
        </authorList>
    </citation>
    <scope>NUCLEOTIDE SEQUENCE</scope>
    <source>
        <strain evidence="5">RSA 1196</strain>
    </source>
</reference>
<evidence type="ECO:0008006" key="7">
    <source>
        <dbReference type="Google" id="ProtNLM"/>
    </source>
</evidence>
<evidence type="ECO:0000259" key="3">
    <source>
        <dbReference type="PROSITE" id="PS50089"/>
    </source>
</evidence>
<organism evidence="5 6">
    <name type="scientific">Dispira parvispora</name>
    <dbReference type="NCBI Taxonomy" id="1520584"/>
    <lineage>
        <taxon>Eukaryota</taxon>
        <taxon>Fungi</taxon>
        <taxon>Fungi incertae sedis</taxon>
        <taxon>Zoopagomycota</taxon>
        <taxon>Kickxellomycotina</taxon>
        <taxon>Dimargaritomycetes</taxon>
        <taxon>Dimargaritales</taxon>
        <taxon>Dimargaritaceae</taxon>
        <taxon>Dispira</taxon>
    </lineage>
</organism>
<keyword evidence="1" id="KW-0479">Metal-binding</keyword>
<feature type="compositionally biased region" description="Low complexity" evidence="2">
    <location>
        <begin position="21"/>
        <end position="32"/>
    </location>
</feature>
<proteinExistence type="predicted"/>